<evidence type="ECO:0000256" key="4">
    <source>
        <dbReference type="ARBA" id="ARBA00023136"/>
    </source>
</evidence>
<dbReference type="EMBL" id="CP022384">
    <property type="protein sequence ID" value="ATA81858.1"/>
    <property type="molecule type" value="Genomic_DNA"/>
</dbReference>
<feature type="transmembrane region" description="Helical" evidence="5">
    <location>
        <begin position="76"/>
        <end position="94"/>
    </location>
</feature>
<feature type="transmembrane region" description="Helical" evidence="5">
    <location>
        <begin position="46"/>
        <end position="64"/>
    </location>
</feature>
<sequence length="471" mass="54696">MNHRVFIIKEFLKKEWFLLLTLLPLLFTIIFLQFTTPVWDESTKNIAFYSVFIYDIAIILVFLYKNHTFLFEKGEWLRNSITIIGCAVVLLWTYKHKITLRLDIVLLFLCTLYGIIYRKYVKPTALTIAFFAFIAIRIVGLFWAQYFDYGVRILFEEESIVFFLLVPIILLGFSVSQRQQLSFIAICFKGFLLLLVANVVFYSFAISAEETKPFFSFLTLNKKYLSDNEGFSLYEILFWTRFKHPSFLSWIILVIGGLGFFLWKKYRTIITTPEIIAYALLLFGFIFMMQARVNIIAYFVVIAFFVYLSVAHLFSKRLKYGLFVGAGVVAIGIVAYLTTHTAYFSDPIRNQLYATAFQAIKDGNIWIGNGSGYQRYILDGFVYYVHNDFVATLVDTGIVGVSIFVVWLGAILLSKDMLKQYLLVVFLPIMNTDVLFYVFECTYILMPLMLFVLFAPKYPDLQETYSLPMSA</sequence>
<feature type="domain" description="O-antigen ligase-related" evidence="6">
    <location>
        <begin position="278"/>
        <end position="405"/>
    </location>
</feature>
<feature type="transmembrane region" description="Helical" evidence="5">
    <location>
        <begin position="389"/>
        <end position="413"/>
    </location>
</feature>
<evidence type="ECO:0000259" key="6">
    <source>
        <dbReference type="Pfam" id="PF04932"/>
    </source>
</evidence>
<feature type="transmembrane region" description="Helical" evidence="5">
    <location>
        <begin position="247"/>
        <end position="263"/>
    </location>
</feature>
<keyword evidence="3 5" id="KW-1133">Transmembrane helix</keyword>
<dbReference type="GO" id="GO:0016020">
    <property type="term" value="C:membrane"/>
    <property type="evidence" value="ECO:0007669"/>
    <property type="project" value="UniProtKB-SubCell"/>
</dbReference>
<feature type="transmembrane region" description="Helical" evidence="5">
    <location>
        <begin position="434"/>
        <end position="455"/>
    </location>
</feature>
<name>A0A250FCV0_9FLAO</name>
<comment type="subcellular location">
    <subcellularLocation>
        <location evidence="1">Membrane</location>
        <topology evidence="1">Multi-pass membrane protein</topology>
    </subcellularLocation>
</comment>
<feature type="transmembrane region" description="Helical" evidence="5">
    <location>
        <begin position="321"/>
        <end position="343"/>
    </location>
</feature>
<accession>A0A250FCV0</accession>
<keyword evidence="2 5" id="KW-0812">Transmembrane</keyword>
<evidence type="ECO:0000256" key="1">
    <source>
        <dbReference type="ARBA" id="ARBA00004141"/>
    </source>
</evidence>
<proteinExistence type="predicted"/>
<feature type="transmembrane region" description="Helical" evidence="5">
    <location>
        <begin position="124"/>
        <end position="147"/>
    </location>
</feature>
<evidence type="ECO:0000256" key="2">
    <source>
        <dbReference type="ARBA" id="ARBA00022692"/>
    </source>
</evidence>
<dbReference type="AlphaFoldDB" id="A0A250FCV0"/>
<feature type="transmembrane region" description="Helical" evidence="5">
    <location>
        <begin position="159"/>
        <end position="176"/>
    </location>
</feature>
<keyword evidence="8" id="KW-1185">Reference proteome</keyword>
<organism evidence="7 8">
    <name type="scientific">Capnocytophaga leadbetteri</name>
    <dbReference type="NCBI Taxonomy" id="327575"/>
    <lineage>
        <taxon>Bacteria</taxon>
        <taxon>Pseudomonadati</taxon>
        <taxon>Bacteroidota</taxon>
        <taxon>Flavobacteriia</taxon>
        <taxon>Flavobacteriales</taxon>
        <taxon>Flavobacteriaceae</taxon>
        <taxon>Capnocytophaga</taxon>
    </lineage>
</organism>
<gene>
    <name evidence="7" type="ORF">CGC53_05595</name>
</gene>
<dbReference type="RefSeq" id="WP_095913937.1">
    <property type="nucleotide sequence ID" value="NZ_CAUUPF010000007.1"/>
</dbReference>
<evidence type="ECO:0000256" key="5">
    <source>
        <dbReference type="SAM" id="Phobius"/>
    </source>
</evidence>
<reference evidence="8" key="1">
    <citation type="submission" date="2017-06" db="EMBL/GenBank/DDBJ databases">
        <title>Capnocytophaga spp. assemblies.</title>
        <authorList>
            <person name="Gulvik C.A."/>
        </authorList>
    </citation>
    <scope>NUCLEOTIDE SEQUENCE [LARGE SCALE GENOMIC DNA]</scope>
    <source>
        <strain evidence="8">H6253</strain>
    </source>
</reference>
<evidence type="ECO:0000256" key="3">
    <source>
        <dbReference type="ARBA" id="ARBA00022989"/>
    </source>
</evidence>
<feature type="transmembrane region" description="Helical" evidence="5">
    <location>
        <begin position="270"/>
        <end position="289"/>
    </location>
</feature>
<feature type="transmembrane region" description="Helical" evidence="5">
    <location>
        <begin position="16"/>
        <end position="34"/>
    </location>
</feature>
<dbReference type="Proteomes" id="UP000217276">
    <property type="component" value="Chromosome"/>
</dbReference>
<protein>
    <recommendedName>
        <fullName evidence="6">O-antigen ligase-related domain-containing protein</fullName>
    </recommendedName>
</protein>
<feature type="transmembrane region" description="Helical" evidence="5">
    <location>
        <begin position="295"/>
        <end position="314"/>
    </location>
</feature>
<feature type="transmembrane region" description="Helical" evidence="5">
    <location>
        <begin position="183"/>
        <end position="205"/>
    </location>
</feature>
<dbReference type="Pfam" id="PF04932">
    <property type="entry name" value="Wzy_C"/>
    <property type="match status" value="1"/>
</dbReference>
<dbReference type="KEGG" id="clk:CGC53_05595"/>
<dbReference type="InterPro" id="IPR007016">
    <property type="entry name" value="O-antigen_ligase-rel_domated"/>
</dbReference>
<keyword evidence="4 5" id="KW-0472">Membrane</keyword>
<evidence type="ECO:0000313" key="7">
    <source>
        <dbReference type="EMBL" id="ATA81858.1"/>
    </source>
</evidence>
<feature type="transmembrane region" description="Helical" evidence="5">
    <location>
        <begin position="100"/>
        <end position="117"/>
    </location>
</feature>
<evidence type="ECO:0000313" key="8">
    <source>
        <dbReference type="Proteomes" id="UP000217276"/>
    </source>
</evidence>